<sequence length="153" mass="16967">MSMISEIFSKPLYDVSPIEGVSVICRREERFLLVKRGKEPKKGWLAFPGGSVEQGETPEQAALRELQEETALHAKNLRHFITVDLALDAGAYDRSYYLAIFCAHEISGNEMAGDDAVSLHWLTVEEMDSLLVTPSTLDVARKVLRAENSTNAG</sequence>
<protein>
    <submittedName>
        <fullName evidence="3">8-oxo-dGTP diphosphatase</fullName>
        <ecNumber evidence="3">3.6.1.55</ecNumber>
    </submittedName>
</protein>
<dbReference type="CDD" id="cd04673">
    <property type="entry name" value="NUDIX_ADPRase"/>
    <property type="match status" value="1"/>
</dbReference>
<organism evidence="3 4">
    <name type="scientific">Paenochrobactrum gallinarii</name>
    <dbReference type="NCBI Taxonomy" id="643673"/>
    <lineage>
        <taxon>Bacteria</taxon>
        <taxon>Pseudomonadati</taxon>
        <taxon>Pseudomonadota</taxon>
        <taxon>Alphaproteobacteria</taxon>
        <taxon>Hyphomicrobiales</taxon>
        <taxon>Brucellaceae</taxon>
        <taxon>Paenochrobactrum</taxon>
    </lineage>
</organism>
<keyword evidence="4" id="KW-1185">Reference proteome</keyword>
<feature type="domain" description="Nudix hydrolase" evidence="2">
    <location>
        <begin position="16"/>
        <end position="145"/>
    </location>
</feature>
<evidence type="ECO:0000313" key="4">
    <source>
        <dbReference type="Proteomes" id="UP000555393"/>
    </source>
</evidence>
<reference evidence="3 4" key="1">
    <citation type="submission" date="2020-08" db="EMBL/GenBank/DDBJ databases">
        <title>Genomic Encyclopedia of Type Strains, Phase IV (KMG-IV): sequencing the most valuable type-strain genomes for metagenomic binning, comparative biology and taxonomic classification.</title>
        <authorList>
            <person name="Goeker M."/>
        </authorList>
    </citation>
    <scope>NUCLEOTIDE SEQUENCE [LARGE SCALE GENOMIC DNA]</scope>
    <source>
        <strain evidence="3 4">DSM 22336</strain>
    </source>
</reference>
<dbReference type="InterPro" id="IPR015797">
    <property type="entry name" value="NUDIX_hydrolase-like_dom_sf"/>
</dbReference>
<evidence type="ECO:0000256" key="1">
    <source>
        <dbReference type="ARBA" id="ARBA00022801"/>
    </source>
</evidence>
<dbReference type="PROSITE" id="PS51462">
    <property type="entry name" value="NUDIX"/>
    <property type="match status" value="1"/>
</dbReference>
<dbReference type="Gene3D" id="3.90.79.10">
    <property type="entry name" value="Nucleoside Triphosphate Pyrophosphohydrolase"/>
    <property type="match status" value="1"/>
</dbReference>
<dbReference type="InterPro" id="IPR020476">
    <property type="entry name" value="Nudix_hydrolase"/>
</dbReference>
<dbReference type="SUPFAM" id="SSF55811">
    <property type="entry name" value="Nudix"/>
    <property type="match status" value="1"/>
</dbReference>
<dbReference type="PRINTS" id="PR00502">
    <property type="entry name" value="NUDIXFAMILY"/>
</dbReference>
<dbReference type="AlphaFoldDB" id="A0A841LQC2"/>
<dbReference type="EC" id="3.6.1.55" evidence="3"/>
<dbReference type="PANTHER" id="PTHR43736:SF1">
    <property type="entry name" value="DIHYDRONEOPTERIN TRIPHOSPHATE DIPHOSPHATASE"/>
    <property type="match status" value="1"/>
</dbReference>
<keyword evidence="1 3" id="KW-0378">Hydrolase</keyword>
<dbReference type="EMBL" id="JACIIU010000002">
    <property type="protein sequence ID" value="MBB6260253.1"/>
    <property type="molecule type" value="Genomic_DNA"/>
</dbReference>
<proteinExistence type="predicted"/>
<name>A0A841LQC2_9HYPH</name>
<evidence type="ECO:0000259" key="2">
    <source>
        <dbReference type="PROSITE" id="PS51462"/>
    </source>
</evidence>
<accession>A0A841LQC2</accession>
<gene>
    <name evidence="3" type="ORF">FHS77_000777</name>
</gene>
<dbReference type="Proteomes" id="UP000555393">
    <property type="component" value="Unassembled WGS sequence"/>
</dbReference>
<dbReference type="Pfam" id="PF00293">
    <property type="entry name" value="NUDIX"/>
    <property type="match status" value="1"/>
</dbReference>
<evidence type="ECO:0000313" key="3">
    <source>
        <dbReference type="EMBL" id="MBB6260253.1"/>
    </source>
</evidence>
<dbReference type="InterPro" id="IPR000086">
    <property type="entry name" value="NUDIX_hydrolase_dom"/>
</dbReference>
<dbReference type="GO" id="GO:0035539">
    <property type="term" value="F:8-oxo-7,8-dihydrodeoxyguanosine triphosphate pyrophosphatase activity"/>
    <property type="evidence" value="ECO:0007669"/>
    <property type="project" value="UniProtKB-EC"/>
</dbReference>
<comment type="caution">
    <text evidence="3">The sequence shown here is derived from an EMBL/GenBank/DDBJ whole genome shotgun (WGS) entry which is preliminary data.</text>
</comment>
<dbReference type="PANTHER" id="PTHR43736">
    <property type="entry name" value="ADP-RIBOSE PYROPHOSPHATASE"/>
    <property type="match status" value="1"/>
</dbReference>